<evidence type="ECO:0000313" key="2">
    <source>
        <dbReference type="Proteomes" id="UP000310636"/>
    </source>
</evidence>
<evidence type="ECO:0000313" key="1">
    <source>
        <dbReference type="EMBL" id="THF74852.1"/>
    </source>
</evidence>
<proteinExistence type="predicted"/>
<reference evidence="1 2" key="1">
    <citation type="submission" date="2019-04" db="EMBL/GenBank/DDBJ databases">
        <title>Cohnella sp. nov. isolated from preserved vegetables.</title>
        <authorList>
            <person name="Lin S.-Y."/>
            <person name="Hung M.-H."/>
            <person name="Young C.-C."/>
        </authorList>
    </citation>
    <scope>NUCLEOTIDE SEQUENCE [LARGE SCALE GENOMIC DNA]</scope>
    <source>
        <strain evidence="1 2">CC-MHH1044</strain>
    </source>
</reference>
<dbReference type="RefSeq" id="WP_136372365.1">
    <property type="nucleotide sequence ID" value="NZ_SSOB01000037.1"/>
</dbReference>
<accession>A0A4S4BQH9</accession>
<keyword evidence="2" id="KW-1185">Reference proteome</keyword>
<dbReference type="Proteomes" id="UP000310636">
    <property type="component" value="Unassembled WGS sequence"/>
</dbReference>
<sequence>MPSKNIYLMENDEVEYPELMAYTIAKLGSFEWNRTSMYDPKNIFERPAGFYFRFHNQNEIYTELEDCINAFHGKLQWCIHVSADTRHKNYIIEPLKVHDAKLSDEFSESYNLKGILGDNYESFCEQAIEDIPFLCKHIEVWFELENKRPYMPTLP</sequence>
<dbReference type="EMBL" id="SSOB01000037">
    <property type="protein sequence ID" value="THF74852.1"/>
    <property type="molecule type" value="Genomic_DNA"/>
</dbReference>
<dbReference type="OrthoDB" id="2004187at2"/>
<protein>
    <submittedName>
        <fullName evidence="1">Uncharacterized protein</fullName>
    </submittedName>
</protein>
<dbReference type="AlphaFoldDB" id="A0A4S4BQH9"/>
<organism evidence="1 2">
    <name type="scientific">Cohnella fermenti</name>
    <dbReference type="NCBI Taxonomy" id="2565925"/>
    <lineage>
        <taxon>Bacteria</taxon>
        <taxon>Bacillati</taxon>
        <taxon>Bacillota</taxon>
        <taxon>Bacilli</taxon>
        <taxon>Bacillales</taxon>
        <taxon>Paenibacillaceae</taxon>
        <taxon>Cohnella</taxon>
    </lineage>
</organism>
<gene>
    <name evidence="1" type="ORF">E6C55_24020</name>
</gene>
<name>A0A4S4BQH9_9BACL</name>
<comment type="caution">
    <text evidence="1">The sequence shown here is derived from an EMBL/GenBank/DDBJ whole genome shotgun (WGS) entry which is preliminary data.</text>
</comment>